<feature type="region of interest" description="Disordered" evidence="3">
    <location>
        <begin position="202"/>
        <end position="428"/>
    </location>
</feature>
<evidence type="ECO:0000313" key="6">
    <source>
        <dbReference type="Proteomes" id="UP000813824"/>
    </source>
</evidence>
<feature type="compositionally biased region" description="Basic residues" evidence="3">
    <location>
        <begin position="221"/>
        <end position="237"/>
    </location>
</feature>
<dbReference type="PANTHER" id="PTHR12765">
    <property type="entry name" value="RED PROTEIN IK FACTOR CYTOKINE IK"/>
    <property type="match status" value="1"/>
</dbReference>
<feature type="compositionally biased region" description="Polar residues" evidence="3">
    <location>
        <begin position="253"/>
        <end position="262"/>
    </location>
</feature>
<dbReference type="OrthoDB" id="3366823at2759"/>
<keyword evidence="2" id="KW-0539">Nucleus</keyword>
<evidence type="ECO:0000256" key="3">
    <source>
        <dbReference type="SAM" id="MobiDB-lite"/>
    </source>
</evidence>
<organism evidence="5 6">
    <name type="scientific">Cristinia sonorae</name>
    <dbReference type="NCBI Taxonomy" id="1940300"/>
    <lineage>
        <taxon>Eukaryota</taxon>
        <taxon>Fungi</taxon>
        <taxon>Dikarya</taxon>
        <taxon>Basidiomycota</taxon>
        <taxon>Agaricomycotina</taxon>
        <taxon>Agaricomycetes</taxon>
        <taxon>Agaricomycetidae</taxon>
        <taxon>Agaricales</taxon>
        <taxon>Pleurotineae</taxon>
        <taxon>Stephanosporaceae</taxon>
        <taxon>Cristinia</taxon>
    </lineage>
</organism>
<feature type="compositionally biased region" description="Basic residues" evidence="3">
    <location>
        <begin position="404"/>
        <end position="416"/>
    </location>
</feature>
<evidence type="ECO:0000256" key="1">
    <source>
        <dbReference type="ARBA" id="ARBA00004123"/>
    </source>
</evidence>
<dbReference type="EMBL" id="JAEVFJ010000006">
    <property type="protein sequence ID" value="KAH8104050.1"/>
    <property type="molecule type" value="Genomic_DNA"/>
</dbReference>
<dbReference type="Proteomes" id="UP000813824">
    <property type="component" value="Unassembled WGS sequence"/>
</dbReference>
<dbReference type="InterPro" id="IPR039896">
    <property type="entry name" value="Red-like"/>
</dbReference>
<dbReference type="AlphaFoldDB" id="A0A8K0UWA7"/>
<gene>
    <name evidence="5" type="ORF">BXZ70DRAFT_998880</name>
</gene>
<sequence>MDQDSFRQLLSSAKPVQKTQSSSKPPTKSKACVALVTHSPCTDILSRKKSDGSEPAFKPRTVKKTKESAYRDRASERRLGKDSDYAQVEALAEDFEKRAAAENAHRLLIEEQRKYLGGDSDHTVLVKGLDFALLEQNKARAAASGVDDDTLEQAFIEGTGQAKKRTREDIVRDLKNKRTKTDDTALAEKDVALEEAKKMGKFKPIGFKPIGGGGLGEGAKGKKKGKKEKDGSKKKKSQKDGVEDAKSVAPSEHTPSQAGPSQATPVPTAPEPEPVPEDFDIFADAGEYTGLDLEDDDEDDDEGNQGKNDSDGSDAEGPPLPVKANWFDDGGDKEEGELTLAPPNDKSNSKSASPPPVREEGEAEDDKMEEDEEDQAPMRLVPLASSSIPSIKDILAMDDDVKKYEKRKAKKEKKKSGLGAEGKVDRDYQRLKSYTEKKAAAS</sequence>
<name>A0A8K0UWA7_9AGAR</name>
<feature type="compositionally biased region" description="Acidic residues" evidence="3">
    <location>
        <begin position="292"/>
        <end position="303"/>
    </location>
</feature>
<feature type="compositionally biased region" description="Low complexity" evidence="3">
    <location>
        <begin position="17"/>
        <end position="30"/>
    </location>
</feature>
<feature type="compositionally biased region" description="Gly residues" evidence="3">
    <location>
        <begin position="209"/>
        <end position="218"/>
    </location>
</feature>
<feature type="region of interest" description="Disordered" evidence="3">
    <location>
        <begin position="1"/>
        <end position="32"/>
    </location>
</feature>
<dbReference type="InterPro" id="IPR012916">
    <property type="entry name" value="RED_N"/>
</dbReference>
<evidence type="ECO:0000256" key="2">
    <source>
        <dbReference type="ARBA" id="ARBA00023242"/>
    </source>
</evidence>
<dbReference type="Pfam" id="PF07808">
    <property type="entry name" value="RED_N"/>
    <property type="match status" value="1"/>
</dbReference>
<feature type="compositionally biased region" description="Basic and acidic residues" evidence="3">
    <location>
        <begin position="64"/>
        <end position="81"/>
    </location>
</feature>
<feature type="compositionally biased region" description="Polar residues" evidence="3">
    <location>
        <begin position="1"/>
        <end position="11"/>
    </location>
</feature>
<accession>A0A8K0UWA7</accession>
<evidence type="ECO:0000313" key="5">
    <source>
        <dbReference type="EMBL" id="KAH8104050.1"/>
    </source>
</evidence>
<protein>
    <submittedName>
        <fullName evidence="5">RED-like protein N-terminal region-domain-containing protein</fullName>
    </submittedName>
</protein>
<reference evidence="5" key="1">
    <citation type="journal article" date="2021" name="New Phytol.">
        <title>Evolutionary innovations through gain and loss of genes in the ectomycorrhizal Boletales.</title>
        <authorList>
            <person name="Wu G."/>
            <person name="Miyauchi S."/>
            <person name="Morin E."/>
            <person name="Kuo A."/>
            <person name="Drula E."/>
            <person name="Varga T."/>
            <person name="Kohler A."/>
            <person name="Feng B."/>
            <person name="Cao Y."/>
            <person name="Lipzen A."/>
            <person name="Daum C."/>
            <person name="Hundley H."/>
            <person name="Pangilinan J."/>
            <person name="Johnson J."/>
            <person name="Barry K."/>
            <person name="LaButti K."/>
            <person name="Ng V."/>
            <person name="Ahrendt S."/>
            <person name="Min B."/>
            <person name="Choi I.G."/>
            <person name="Park H."/>
            <person name="Plett J.M."/>
            <person name="Magnuson J."/>
            <person name="Spatafora J.W."/>
            <person name="Nagy L.G."/>
            <person name="Henrissat B."/>
            <person name="Grigoriev I.V."/>
            <person name="Yang Z.L."/>
            <person name="Xu J."/>
            <person name="Martin F.M."/>
        </authorList>
    </citation>
    <scope>NUCLEOTIDE SEQUENCE</scope>
    <source>
        <strain evidence="5">KKN 215</strain>
    </source>
</reference>
<evidence type="ECO:0000259" key="4">
    <source>
        <dbReference type="Pfam" id="PF07808"/>
    </source>
</evidence>
<proteinExistence type="predicted"/>
<feature type="compositionally biased region" description="Acidic residues" evidence="3">
    <location>
        <begin position="361"/>
        <end position="375"/>
    </location>
</feature>
<comment type="subcellular location">
    <subcellularLocation>
        <location evidence="1">Nucleus</location>
    </subcellularLocation>
</comment>
<keyword evidence="6" id="KW-1185">Reference proteome</keyword>
<feature type="region of interest" description="Disordered" evidence="3">
    <location>
        <begin position="44"/>
        <end position="81"/>
    </location>
</feature>
<feature type="domain" description="RED-like N-terminal" evidence="4">
    <location>
        <begin position="62"/>
        <end position="174"/>
    </location>
</feature>
<dbReference type="GO" id="GO:0005634">
    <property type="term" value="C:nucleus"/>
    <property type="evidence" value="ECO:0007669"/>
    <property type="project" value="UniProtKB-SubCell"/>
</dbReference>
<comment type="caution">
    <text evidence="5">The sequence shown here is derived from an EMBL/GenBank/DDBJ whole genome shotgun (WGS) entry which is preliminary data.</text>
</comment>